<comment type="caution">
    <text evidence="1">The sequence shown here is derived from an EMBL/GenBank/DDBJ whole genome shotgun (WGS) entry which is preliminary data.</text>
</comment>
<reference evidence="1 2" key="1">
    <citation type="journal article" date="2016" name="Nat. Commun.">
        <title>Thousands of microbial genomes shed light on interconnected biogeochemical processes in an aquifer system.</title>
        <authorList>
            <person name="Anantharaman K."/>
            <person name="Brown C.T."/>
            <person name="Hug L.A."/>
            <person name="Sharon I."/>
            <person name="Castelle C.J."/>
            <person name="Probst A.J."/>
            <person name="Thomas B.C."/>
            <person name="Singh A."/>
            <person name="Wilkins M.J."/>
            <person name="Karaoz U."/>
            <person name="Brodie E.L."/>
            <person name="Williams K.H."/>
            <person name="Hubbard S.S."/>
            <person name="Banfield J.F."/>
        </authorList>
    </citation>
    <scope>NUCLEOTIDE SEQUENCE [LARGE SCALE GENOMIC DNA]</scope>
</reference>
<gene>
    <name evidence="1" type="ORF">A3A58_02080</name>
</gene>
<accession>A0A1G1VCK0</accession>
<organism evidence="1 2">
    <name type="scientific">Candidatus Blackburnbacteria bacterium RIFCSPLOWO2_01_FULL_41_27</name>
    <dbReference type="NCBI Taxonomy" id="1797520"/>
    <lineage>
        <taxon>Bacteria</taxon>
        <taxon>Candidatus Blackburniibacteriota</taxon>
    </lineage>
</organism>
<dbReference type="Proteomes" id="UP000177685">
    <property type="component" value="Unassembled WGS sequence"/>
</dbReference>
<evidence type="ECO:0000313" key="1">
    <source>
        <dbReference type="EMBL" id="OGY13193.1"/>
    </source>
</evidence>
<sequence>MGNMGGINILLIGLGAHAKRIYHPICERDGKTYNIQLVYAVDLEGKRNDIAKYLESKSDTLTKTYLHTT</sequence>
<evidence type="ECO:0000313" key="2">
    <source>
        <dbReference type="Proteomes" id="UP000177685"/>
    </source>
</evidence>
<name>A0A1G1VCK0_9BACT</name>
<proteinExistence type="predicted"/>
<protein>
    <submittedName>
        <fullName evidence="1">Uncharacterized protein</fullName>
    </submittedName>
</protein>
<dbReference type="EMBL" id="MHCD01000040">
    <property type="protein sequence ID" value="OGY13193.1"/>
    <property type="molecule type" value="Genomic_DNA"/>
</dbReference>
<dbReference type="AlphaFoldDB" id="A0A1G1VCK0"/>